<organism evidence="9 10">
    <name type="scientific">Paenibacillus bovis</name>
    <dbReference type="NCBI Taxonomy" id="1616788"/>
    <lineage>
        <taxon>Bacteria</taxon>
        <taxon>Bacillati</taxon>
        <taxon>Bacillota</taxon>
        <taxon>Bacilli</taxon>
        <taxon>Bacillales</taxon>
        <taxon>Paenibacillaceae</taxon>
        <taxon>Paenibacillus</taxon>
    </lineage>
</organism>
<keyword evidence="10" id="KW-1185">Reference proteome</keyword>
<feature type="transmembrane region" description="Helical" evidence="7">
    <location>
        <begin position="174"/>
        <end position="199"/>
    </location>
</feature>
<proteinExistence type="inferred from homology"/>
<dbReference type="KEGG" id="pbv:AR543_21520"/>
<dbReference type="RefSeq" id="WP_060536388.1">
    <property type="nucleotide sequence ID" value="NZ_CP013023.1"/>
</dbReference>
<comment type="subcellular location">
    <subcellularLocation>
        <location evidence="1 7">Cell membrane</location>
        <topology evidence="1 7">Multi-pass membrane protein</topology>
    </subcellularLocation>
</comment>
<keyword evidence="4 7" id="KW-0812">Transmembrane</keyword>
<feature type="transmembrane region" description="Helical" evidence="7">
    <location>
        <begin position="251"/>
        <end position="273"/>
    </location>
</feature>
<dbReference type="OrthoDB" id="152280at2"/>
<dbReference type="PANTHER" id="PTHR30193">
    <property type="entry name" value="ABC TRANSPORTER PERMEASE PROTEIN"/>
    <property type="match status" value="1"/>
</dbReference>
<protein>
    <submittedName>
        <fullName evidence="9">ABC transporter permease</fullName>
    </submittedName>
</protein>
<evidence type="ECO:0000313" key="10">
    <source>
        <dbReference type="Proteomes" id="UP000078148"/>
    </source>
</evidence>
<gene>
    <name evidence="9" type="ORF">AR543_21520</name>
</gene>
<name>A0A172ZLA1_9BACL</name>
<evidence type="ECO:0000256" key="6">
    <source>
        <dbReference type="ARBA" id="ARBA00023136"/>
    </source>
</evidence>
<reference evidence="9 10" key="2">
    <citation type="journal article" date="2016" name="Int. J. Syst. Evol. Microbiol.">
        <title>Paenibacillus bovis sp. nov., isolated from raw yak (Bos grunniens) milk.</title>
        <authorList>
            <person name="Gao C."/>
            <person name="Han J."/>
            <person name="Liu Z."/>
            <person name="Xu X."/>
            <person name="Hang F."/>
            <person name="Wu Z."/>
        </authorList>
    </citation>
    <scope>NUCLEOTIDE SEQUENCE [LARGE SCALE GENOMIC DNA]</scope>
    <source>
        <strain evidence="9 10">BD3526</strain>
    </source>
</reference>
<feature type="transmembrane region" description="Helical" evidence="7">
    <location>
        <begin position="90"/>
        <end position="110"/>
    </location>
</feature>
<dbReference type="InterPro" id="IPR051393">
    <property type="entry name" value="ABC_transporter_permease"/>
</dbReference>
<dbReference type="InterPro" id="IPR035906">
    <property type="entry name" value="MetI-like_sf"/>
</dbReference>
<evidence type="ECO:0000259" key="8">
    <source>
        <dbReference type="PROSITE" id="PS50928"/>
    </source>
</evidence>
<dbReference type="Proteomes" id="UP000078148">
    <property type="component" value="Chromosome"/>
</dbReference>
<dbReference type="EMBL" id="CP013023">
    <property type="protein sequence ID" value="ANF98319.1"/>
    <property type="molecule type" value="Genomic_DNA"/>
</dbReference>
<dbReference type="GO" id="GO:0005886">
    <property type="term" value="C:plasma membrane"/>
    <property type="evidence" value="ECO:0007669"/>
    <property type="project" value="UniProtKB-SubCell"/>
</dbReference>
<evidence type="ECO:0000256" key="4">
    <source>
        <dbReference type="ARBA" id="ARBA00022692"/>
    </source>
</evidence>
<dbReference type="InterPro" id="IPR000515">
    <property type="entry name" value="MetI-like"/>
</dbReference>
<accession>A0A172ZLA1</accession>
<evidence type="ECO:0000313" key="9">
    <source>
        <dbReference type="EMBL" id="ANF98319.1"/>
    </source>
</evidence>
<dbReference type="PROSITE" id="PS50928">
    <property type="entry name" value="ABC_TM1"/>
    <property type="match status" value="1"/>
</dbReference>
<evidence type="ECO:0000256" key="3">
    <source>
        <dbReference type="ARBA" id="ARBA00022475"/>
    </source>
</evidence>
<evidence type="ECO:0000256" key="7">
    <source>
        <dbReference type="RuleBase" id="RU363032"/>
    </source>
</evidence>
<feature type="transmembrane region" description="Helical" evidence="7">
    <location>
        <begin position="122"/>
        <end position="146"/>
    </location>
</feature>
<dbReference type="PANTHER" id="PTHR30193:SF37">
    <property type="entry name" value="INNER MEMBRANE ABC TRANSPORTER PERMEASE PROTEIN YCJO"/>
    <property type="match status" value="1"/>
</dbReference>
<feature type="domain" description="ABC transmembrane type-1" evidence="8">
    <location>
        <begin position="86"/>
        <end position="303"/>
    </location>
</feature>
<feature type="transmembrane region" description="Helical" evidence="7">
    <location>
        <begin position="228"/>
        <end position="245"/>
    </location>
</feature>
<dbReference type="STRING" id="1616788.AR543_21520"/>
<dbReference type="Pfam" id="PF00528">
    <property type="entry name" value="BPD_transp_1"/>
    <property type="match status" value="1"/>
</dbReference>
<feature type="transmembrane region" description="Helical" evidence="7">
    <location>
        <begin position="282"/>
        <end position="304"/>
    </location>
</feature>
<dbReference type="GO" id="GO:0055085">
    <property type="term" value="P:transmembrane transport"/>
    <property type="evidence" value="ECO:0007669"/>
    <property type="project" value="InterPro"/>
</dbReference>
<evidence type="ECO:0000256" key="1">
    <source>
        <dbReference type="ARBA" id="ARBA00004651"/>
    </source>
</evidence>
<sequence length="313" mass="34494">MMVSENTQVIAGQQTTAVRKKWLRSTDIAGWCFVLPLLVGVLGFSLYPMVSALLTSFRGNGAASAQWVGLTNYSRVLQDDLFWGALYNTIYIGGLSAILGIVFSFILASLVHHLPWQRTRNLFKAIFFLPNVVSAVATSLLFSLLFHPGKEGLINYALNWFGIDPVGWFTDPSIARLSVVFMILWSALGYNTIIFLAALQSVPREQYEAADIDGASALGKWRYITIPSLRPIFLFMIVMGVINGMKQFTNVWLIGGSAGNPSGALMTSVLYIYRNAFLSSQLGIATAASYLLFVFILLLTLVILKVNAKNQLN</sequence>
<keyword evidence="2 7" id="KW-0813">Transport</keyword>
<keyword evidence="6 7" id="KW-0472">Membrane</keyword>
<dbReference type="AlphaFoldDB" id="A0A172ZLA1"/>
<keyword evidence="3" id="KW-1003">Cell membrane</keyword>
<dbReference type="SUPFAM" id="SSF161098">
    <property type="entry name" value="MetI-like"/>
    <property type="match status" value="1"/>
</dbReference>
<comment type="similarity">
    <text evidence="7">Belongs to the binding-protein-dependent transport system permease family.</text>
</comment>
<feature type="transmembrane region" description="Helical" evidence="7">
    <location>
        <begin position="28"/>
        <end position="50"/>
    </location>
</feature>
<keyword evidence="5 7" id="KW-1133">Transmembrane helix</keyword>
<evidence type="ECO:0000256" key="2">
    <source>
        <dbReference type="ARBA" id="ARBA00022448"/>
    </source>
</evidence>
<evidence type="ECO:0000256" key="5">
    <source>
        <dbReference type="ARBA" id="ARBA00022989"/>
    </source>
</evidence>
<dbReference type="Gene3D" id="1.10.3720.10">
    <property type="entry name" value="MetI-like"/>
    <property type="match status" value="1"/>
</dbReference>
<reference evidence="10" key="1">
    <citation type="submission" date="2015-10" db="EMBL/GenBank/DDBJ databases">
        <title>Genome of Paenibacillus bovis sp. nov.</title>
        <authorList>
            <person name="Wu Z."/>
            <person name="Gao C."/>
            <person name="Liu Z."/>
            <person name="Zheng H."/>
        </authorList>
    </citation>
    <scope>NUCLEOTIDE SEQUENCE [LARGE SCALE GENOMIC DNA]</scope>
    <source>
        <strain evidence="10">BD3526</strain>
    </source>
</reference>
<dbReference type="CDD" id="cd06261">
    <property type="entry name" value="TM_PBP2"/>
    <property type="match status" value="1"/>
</dbReference>